<name>A2EJE2_TRIV3</name>
<reference evidence="1" key="1">
    <citation type="submission" date="2006-10" db="EMBL/GenBank/DDBJ databases">
        <authorList>
            <person name="Amadeo P."/>
            <person name="Zhao Q."/>
            <person name="Wortman J."/>
            <person name="Fraser-Liggett C."/>
            <person name="Carlton J."/>
        </authorList>
    </citation>
    <scope>NUCLEOTIDE SEQUENCE</scope>
    <source>
        <strain evidence="1">G3</strain>
    </source>
</reference>
<dbReference type="VEuPathDB" id="TrichDB:TVAGG3_0389490"/>
<protein>
    <submittedName>
        <fullName evidence="1">Uncharacterized protein</fullName>
    </submittedName>
</protein>
<sequence>MDFLFRPPVFKGNLNEYPPIFVDEANQDKPDQTFIVQKIKEKLKNIEQFYPSLPQIYHNLKVMIRDEFEKSIKSTNRFQMVPLSGDEKFYQEYTSDIPLDKMPPQQLFNFLDQHFEKMTVEQYPILLNFGLSPSTHTLSKLAIISKLIATQTNFPLNQKIQKGNFQKDANQNEEASDQNQLVTEYKQISDHPLEKWKDSKEISYLIGKTKNNTIYIESLEGLYIILQNTVGRYIFDINSKKYYFNNEAKPISDIYQYDLVDTSIIDGHLVFIGLNNYEIVITRFNDDQLPNDDNECEEYNIGETISMSESSIRIIEDKLYLYTTEHEIVIYNLNDMNIIEEEPRYYLFSHVNFSNDEIFQINFNKNELFIDTRKLIMSEKYLTMIRPSFAISSYETVSLIIDDILQEMMKTFCVIIKGENCSNNYAENPEQHVDYALQVIKDLEDKEIPRDLMNFLNVFLTRFFVLNCRQIYSINKMVNDRDQQKITAFFGRIVPNKLLLETYDILIRTVKYGMYWPFLVENINYDYLKYNAKVDLFKLPQSIFLYYDISIMNCIGDEEQCTKFILQRINDMYQLVQLTRNININQNVSFYDKEFTSFINFAFDYLKTLNLDNKETKATVILEQLFAVLSVIPMSCSLAECVLENLKEISEEKSNIAYKISLFDKSFKNFMKYLMNFATRNDNNTNDFPCISMNTTILALKIYSEILKQFWKPLSKKSL</sequence>
<reference evidence="1" key="2">
    <citation type="journal article" date="2007" name="Science">
        <title>Draft genome sequence of the sexually transmitted pathogen Trichomonas vaginalis.</title>
        <authorList>
            <person name="Carlton J.M."/>
            <person name="Hirt R.P."/>
            <person name="Silva J.C."/>
            <person name="Delcher A.L."/>
            <person name="Schatz M."/>
            <person name="Zhao Q."/>
            <person name="Wortman J.R."/>
            <person name="Bidwell S.L."/>
            <person name="Alsmark U.C.M."/>
            <person name="Besteiro S."/>
            <person name="Sicheritz-Ponten T."/>
            <person name="Noel C.J."/>
            <person name="Dacks J.B."/>
            <person name="Foster P.G."/>
            <person name="Simillion C."/>
            <person name="Van de Peer Y."/>
            <person name="Miranda-Saavedra D."/>
            <person name="Barton G.J."/>
            <person name="Westrop G.D."/>
            <person name="Mueller S."/>
            <person name="Dessi D."/>
            <person name="Fiori P.L."/>
            <person name="Ren Q."/>
            <person name="Paulsen I."/>
            <person name="Zhang H."/>
            <person name="Bastida-Corcuera F.D."/>
            <person name="Simoes-Barbosa A."/>
            <person name="Brown M.T."/>
            <person name="Hayes R.D."/>
            <person name="Mukherjee M."/>
            <person name="Okumura C.Y."/>
            <person name="Schneider R."/>
            <person name="Smith A.J."/>
            <person name="Vanacova S."/>
            <person name="Villalvazo M."/>
            <person name="Haas B.J."/>
            <person name="Pertea M."/>
            <person name="Feldblyum T.V."/>
            <person name="Utterback T.R."/>
            <person name="Shu C.L."/>
            <person name="Osoegawa K."/>
            <person name="de Jong P.J."/>
            <person name="Hrdy I."/>
            <person name="Horvathova L."/>
            <person name="Zubacova Z."/>
            <person name="Dolezal P."/>
            <person name="Malik S.B."/>
            <person name="Logsdon J.M. Jr."/>
            <person name="Henze K."/>
            <person name="Gupta A."/>
            <person name="Wang C.C."/>
            <person name="Dunne R.L."/>
            <person name="Upcroft J.A."/>
            <person name="Upcroft P."/>
            <person name="White O."/>
            <person name="Salzberg S.L."/>
            <person name="Tang P."/>
            <person name="Chiu C.-H."/>
            <person name="Lee Y.-S."/>
            <person name="Embley T.M."/>
            <person name="Coombs G.H."/>
            <person name="Mottram J.C."/>
            <person name="Tachezy J."/>
            <person name="Fraser-Liggett C.M."/>
            <person name="Johnson P.J."/>
        </authorList>
    </citation>
    <scope>NUCLEOTIDE SEQUENCE [LARGE SCALE GENOMIC DNA]</scope>
    <source>
        <strain evidence="1">G3</strain>
    </source>
</reference>
<evidence type="ECO:0000313" key="2">
    <source>
        <dbReference type="Proteomes" id="UP000001542"/>
    </source>
</evidence>
<evidence type="ECO:0000313" key="1">
    <source>
        <dbReference type="EMBL" id="EAY07199.1"/>
    </source>
</evidence>
<proteinExistence type="predicted"/>
<accession>A2EJE2</accession>
<keyword evidence="2" id="KW-1185">Reference proteome</keyword>
<dbReference type="KEGG" id="tva:4765087"/>
<organism evidence="1 2">
    <name type="scientific">Trichomonas vaginalis (strain ATCC PRA-98 / G3)</name>
    <dbReference type="NCBI Taxonomy" id="412133"/>
    <lineage>
        <taxon>Eukaryota</taxon>
        <taxon>Metamonada</taxon>
        <taxon>Parabasalia</taxon>
        <taxon>Trichomonadida</taxon>
        <taxon>Trichomonadidae</taxon>
        <taxon>Trichomonas</taxon>
    </lineage>
</organism>
<dbReference type="EMBL" id="DS113405">
    <property type="protein sequence ID" value="EAY07199.1"/>
    <property type="molecule type" value="Genomic_DNA"/>
</dbReference>
<dbReference type="VEuPathDB" id="TrichDB:TVAG_050140"/>
<dbReference type="Proteomes" id="UP000001542">
    <property type="component" value="Unassembled WGS sequence"/>
</dbReference>
<dbReference type="InParanoid" id="A2EJE2"/>
<gene>
    <name evidence="1" type="ORF">TVAG_050140</name>
</gene>
<dbReference type="AlphaFoldDB" id="A2EJE2"/>